<dbReference type="GO" id="GO:0022857">
    <property type="term" value="F:transmembrane transporter activity"/>
    <property type="evidence" value="ECO:0007669"/>
    <property type="project" value="InterPro"/>
</dbReference>
<feature type="transmembrane region" description="Helical" evidence="5">
    <location>
        <begin position="272"/>
        <end position="290"/>
    </location>
</feature>
<feature type="transmembrane region" description="Helical" evidence="5">
    <location>
        <begin position="201"/>
        <end position="219"/>
    </location>
</feature>
<dbReference type="Pfam" id="PF07690">
    <property type="entry name" value="MFS_1"/>
    <property type="match status" value="2"/>
</dbReference>
<dbReference type="CDD" id="cd17393">
    <property type="entry name" value="MFS_MosC_like"/>
    <property type="match status" value="1"/>
</dbReference>
<feature type="transmembrane region" description="Helical" evidence="5">
    <location>
        <begin position="131"/>
        <end position="153"/>
    </location>
</feature>
<organism evidence="7 8">
    <name type="scientific">Planosporangium mesophilum</name>
    <dbReference type="NCBI Taxonomy" id="689768"/>
    <lineage>
        <taxon>Bacteria</taxon>
        <taxon>Bacillati</taxon>
        <taxon>Actinomycetota</taxon>
        <taxon>Actinomycetes</taxon>
        <taxon>Micromonosporales</taxon>
        <taxon>Micromonosporaceae</taxon>
        <taxon>Planosporangium</taxon>
    </lineage>
</organism>
<dbReference type="InterPro" id="IPR036259">
    <property type="entry name" value="MFS_trans_sf"/>
</dbReference>
<sequence>MVGSRDRLARTGVAGVYFVQGMCFAALLTRVPALQEKFGFSEGQLSLVLLAVPVVAGVGSVLAGLLATRFGSAIVLRVGGLGVCASIVGTGLVASRTTLYLDLAAVGLFLGLVDAAMNMQGVAVQRRYGRPVLASFHGVWSAGAIAGALATAVTAHWRWALGSALGAVALLGAAIALAAGPRLLRPAEEVSPVRDNAVTRIPWAPIVAVGTAMMLMYIADSATSNWSAVYLHTGLHSSQGVAALGLAAYQTCMVVGRAFADRLVARHGPVRAVSIGGAVGVLGLLVVVVARSPAVGIAGFAVLGLGLCVVVPQSFSVAGQLDPGGTGIAVARVNLFNYVGFVVGAALIGLVAQSRGLRAAFLVPAVLAVGIVVLARSFRPRAVAAGDARGVRPVVGG</sequence>
<feature type="transmembrane region" description="Helical" evidence="5">
    <location>
        <begin position="99"/>
        <end position="119"/>
    </location>
</feature>
<reference evidence="7" key="1">
    <citation type="submission" date="2021-01" db="EMBL/GenBank/DDBJ databases">
        <title>Whole genome shotgun sequence of Planosporangium mesophilum NBRC 109066.</title>
        <authorList>
            <person name="Komaki H."/>
            <person name="Tamura T."/>
        </authorList>
    </citation>
    <scope>NUCLEOTIDE SEQUENCE</scope>
    <source>
        <strain evidence="7">NBRC 109066</strain>
    </source>
</reference>
<dbReference type="InterPro" id="IPR051788">
    <property type="entry name" value="MFS_Transporter"/>
</dbReference>
<accession>A0A8J3TCM9</accession>
<dbReference type="Gene3D" id="1.20.1250.20">
    <property type="entry name" value="MFS general substrate transporter like domains"/>
    <property type="match status" value="2"/>
</dbReference>
<keyword evidence="2 5" id="KW-0812">Transmembrane</keyword>
<dbReference type="PANTHER" id="PTHR23514:SF13">
    <property type="entry name" value="INNER MEMBRANE PROTEIN YBJJ"/>
    <property type="match status" value="1"/>
</dbReference>
<feature type="transmembrane region" description="Helical" evidence="5">
    <location>
        <begin position="239"/>
        <end position="260"/>
    </location>
</feature>
<dbReference type="EMBL" id="BOON01000019">
    <property type="protein sequence ID" value="GII22707.1"/>
    <property type="molecule type" value="Genomic_DNA"/>
</dbReference>
<feature type="transmembrane region" description="Helical" evidence="5">
    <location>
        <begin position="12"/>
        <end position="33"/>
    </location>
</feature>
<dbReference type="RefSeq" id="WP_168115383.1">
    <property type="nucleotide sequence ID" value="NZ_BOON01000019.1"/>
</dbReference>
<proteinExistence type="predicted"/>
<feature type="transmembrane region" description="Helical" evidence="5">
    <location>
        <begin position="159"/>
        <end position="180"/>
    </location>
</feature>
<evidence type="ECO:0000256" key="5">
    <source>
        <dbReference type="SAM" id="Phobius"/>
    </source>
</evidence>
<keyword evidence="4 5" id="KW-0472">Membrane</keyword>
<evidence type="ECO:0000256" key="4">
    <source>
        <dbReference type="ARBA" id="ARBA00023136"/>
    </source>
</evidence>
<evidence type="ECO:0000313" key="7">
    <source>
        <dbReference type="EMBL" id="GII22707.1"/>
    </source>
</evidence>
<evidence type="ECO:0000256" key="3">
    <source>
        <dbReference type="ARBA" id="ARBA00022989"/>
    </source>
</evidence>
<feature type="transmembrane region" description="Helical" evidence="5">
    <location>
        <begin position="357"/>
        <end position="375"/>
    </location>
</feature>
<dbReference type="PANTHER" id="PTHR23514">
    <property type="entry name" value="BYPASS OF STOP CODON PROTEIN 6"/>
    <property type="match status" value="1"/>
</dbReference>
<feature type="transmembrane region" description="Helical" evidence="5">
    <location>
        <begin position="296"/>
        <end position="317"/>
    </location>
</feature>
<feature type="transmembrane region" description="Helical" evidence="5">
    <location>
        <begin position="74"/>
        <end position="93"/>
    </location>
</feature>
<keyword evidence="3 5" id="KW-1133">Transmembrane helix</keyword>
<keyword evidence="8" id="KW-1185">Reference proteome</keyword>
<evidence type="ECO:0000313" key="8">
    <source>
        <dbReference type="Proteomes" id="UP000599074"/>
    </source>
</evidence>
<evidence type="ECO:0000259" key="6">
    <source>
        <dbReference type="PROSITE" id="PS50850"/>
    </source>
</evidence>
<name>A0A8J3TCM9_9ACTN</name>
<dbReference type="PROSITE" id="PS50850">
    <property type="entry name" value="MFS"/>
    <property type="match status" value="1"/>
</dbReference>
<evidence type="ECO:0000256" key="2">
    <source>
        <dbReference type="ARBA" id="ARBA00022692"/>
    </source>
</evidence>
<dbReference type="SUPFAM" id="SSF103473">
    <property type="entry name" value="MFS general substrate transporter"/>
    <property type="match status" value="1"/>
</dbReference>
<feature type="transmembrane region" description="Helical" evidence="5">
    <location>
        <begin position="45"/>
        <end position="67"/>
    </location>
</feature>
<dbReference type="GO" id="GO:0005886">
    <property type="term" value="C:plasma membrane"/>
    <property type="evidence" value="ECO:0007669"/>
    <property type="project" value="UniProtKB-SubCell"/>
</dbReference>
<comment type="subcellular location">
    <subcellularLocation>
        <location evidence="1">Cell membrane</location>
        <topology evidence="1">Multi-pass membrane protein</topology>
    </subcellularLocation>
</comment>
<comment type="caution">
    <text evidence="7">The sequence shown here is derived from an EMBL/GenBank/DDBJ whole genome shotgun (WGS) entry which is preliminary data.</text>
</comment>
<dbReference type="InterPro" id="IPR020846">
    <property type="entry name" value="MFS_dom"/>
</dbReference>
<dbReference type="AlphaFoldDB" id="A0A8J3TCM9"/>
<dbReference type="InterPro" id="IPR011701">
    <property type="entry name" value="MFS"/>
</dbReference>
<feature type="transmembrane region" description="Helical" evidence="5">
    <location>
        <begin position="329"/>
        <end position="351"/>
    </location>
</feature>
<feature type="domain" description="Major facilitator superfamily (MFS) profile" evidence="6">
    <location>
        <begin position="9"/>
        <end position="383"/>
    </location>
</feature>
<evidence type="ECO:0000256" key="1">
    <source>
        <dbReference type="ARBA" id="ARBA00004651"/>
    </source>
</evidence>
<protein>
    <submittedName>
        <fullName evidence="7">MFS transporter</fullName>
    </submittedName>
</protein>
<dbReference type="Proteomes" id="UP000599074">
    <property type="component" value="Unassembled WGS sequence"/>
</dbReference>
<gene>
    <name evidence="7" type="ORF">Pme01_23040</name>
</gene>